<protein>
    <submittedName>
        <fullName evidence="1">Uncharacterized protein</fullName>
    </submittedName>
</protein>
<dbReference type="OrthoDB" id="8787980at2"/>
<sequence length="469" mass="52140">MVNFQRIFGEDGLPYLIDTSNEGANESYFPWSTGNDDLELRSDPPPFSRGMGIDFGYGQDMARFREFRPERLELTGAISDPGELAKSDFLRAEKTGYRDGDFARRDSGFSNDAPVFMQELKNFGDARSLDRYLGGPGDVGSTRELKFNGMITQARIDPGFTQKIRAKQGLLGRISARLGLNDEPEEVVMSYALPKASKYSDLNAKRNPSTRNLEDDIKKNDFYKNAEEQCVPIGVYSAGITNSPLQSYSMGRSLAEELELQGTPYIMTNAYNATHGKVRDGIESALEKMGMTSNAEIGTRLAIEEAIAHNKKLKACWGDDVKTKVFGHSQGTIIANKAVGALDDDQRANVDLVNLAPATAYVPAGLNSFNGVGNINDTVYRNFGRNFMTSGGIQASDNFKKSNLQRPGSYQFHEVNFRVARDGQLLKDNANHSLPYYLCNSETRQKLRWPQLTDEQEADCRLAPWVDTE</sequence>
<proteinExistence type="predicted"/>
<dbReference type="EMBL" id="QJKB01000007">
    <property type="protein sequence ID" value="PXX41667.1"/>
    <property type="molecule type" value="Genomic_DNA"/>
</dbReference>
<dbReference type="RefSeq" id="WP_110256882.1">
    <property type="nucleotide sequence ID" value="NZ_QJKB01000007.1"/>
</dbReference>
<name>A0A318J5N1_9BURK</name>
<accession>A0A318J5N1</accession>
<evidence type="ECO:0000313" key="2">
    <source>
        <dbReference type="Proteomes" id="UP000247792"/>
    </source>
</evidence>
<reference evidence="1 2" key="1">
    <citation type="submission" date="2018-05" db="EMBL/GenBank/DDBJ databases">
        <title>Genomic Encyclopedia of Type Strains, Phase IV (KMG-IV): sequencing the most valuable type-strain genomes for metagenomic binning, comparative biology and taxonomic classification.</title>
        <authorList>
            <person name="Goeker M."/>
        </authorList>
    </citation>
    <scope>NUCLEOTIDE SEQUENCE [LARGE SCALE GENOMIC DNA]</scope>
    <source>
        <strain evidence="1 2">DSM 19792</strain>
    </source>
</reference>
<dbReference type="AlphaFoldDB" id="A0A318J5N1"/>
<keyword evidence="2" id="KW-1185">Reference proteome</keyword>
<dbReference type="Proteomes" id="UP000247792">
    <property type="component" value="Unassembled WGS sequence"/>
</dbReference>
<organism evidence="1 2">
    <name type="scientific">Undibacterium pigrum</name>
    <dbReference type="NCBI Taxonomy" id="401470"/>
    <lineage>
        <taxon>Bacteria</taxon>
        <taxon>Pseudomonadati</taxon>
        <taxon>Pseudomonadota</taxon>
        <taxon>Betaproteobacteria</taxon>
        <taxon>Burkholderiales</taxon>
        <taxon>Oxalobacteraceae</taxon>
        <taxon>Undibacterium</taxon>
    </lineage>
</organism>
<gene>
    <name evidence="1" type="ORF">DFR42_107319</name>
</gene>
<evidence type="ECO:0000313" key="1">
    <source>
        <dbReference type="EMBL" id="PXX41667.1"/>
    </source>
</evidence>
<comment type="caution">
    <text evidence="1">The sequence shown here is derived from an EMBL/GenBank/DDBJ whole genome shotgun (WGS) entry which is preliminary data.</text>
</comment>